<dbReference type="GO" id="GO:0005524">
    <property type="term" value="F:ATP binding"/>
    <property type="evidence" value="ECO:0007669"/>
    <property type="project" value="UniProtKB-UniRule"/>
</dbReference>
<dbReference type="SUPFAM" id="SSF89028">
    <property type="entry name" value="Cobalamin adenosyltransferase-like"/>
    <property type="match status" value="1"/>
</dbReference>
<evidence type="ECO:0000256" key="2">
    <source>
        <dbReference type="ARBA" id="ARBA00007487"/>
    </source>
</evidence>
<accession>A0A074LL23</accession>
<keyword evidence="18" id="KW-1185">Reference proteome</keyword>
<dbReference type="RefSeq" id="WP_038093775.1">
    <property type="nucleotide sequence ID" value="NZ_JMIR01000042.1"/>
</dbReference>
<comment type="catalytic activity">
    <reaction evidence="13 15">
        <text>2 cob(II)yrinate a,c diamide + reduced [electron-transfer flavoprotein] + 2 ATP = 2 adenosylcob(III)yrinate a,c-diamide + 2 triphosphate + oxidized [electron-transfer flavoprotein] + 3 H(+)</text>
        <dbReference type="Rhea" id="RHEA:11528"/>
        <dbReference type="Rhea" id="RHEA-COMP:10685"/>
        <dbReference type="Rhea" id="RHEA-COMP:10686"/>
        <dbReference type="ChEBI" id="CHEBI:15378"/>
        <dbReference type="ChEBI" id="CHEBI:18036"/>
        <dbReference type="ChEBI" id="CHEBI:30616"/>
        <dbReference type="ChEBI" id="CHEBI:57692"/>
        <dbReference type="ChEBI" id="CHEBI:58307"/>
        <dbReference type="ChEBI" id="CHEBI:58503"/>
        <dbReference type="ChEBI" id="CHEBI:58537"/>
        <dbReference type="EC" id="2.5.1.17"/>
    </reaction>
</comment>
<dbReference type="UniPathway" id="UPA00148">
    <property type="reaction ID" value="UER00233"/>
</dbReference>
<evidence type="ECO:0000256" key="5">
    <source>
        <dbReference type="ARBA" id="ARBA00020963"/>
    </source>
</evidence>
<keyword evidence="7 15" id="KW-0808">Transferase</keyword>
<dbReference type="AlphaFoldDB" id="A0A074LL23"/>
<dbReference type="NCBIfam" id="TIGR00636">
    <property type="entry name" value="PduO_Nterm"/>
    <property type="match status" value="1"/>
</dbReference>
<reference evidence="17 18" key="1">
    <citation type="journal article" date="2013" name="Int. J. Syst. Evol. Microbiol.">
        <title>Tumebacillus flagellatus sp. nov., an alpha-amylase/pullulanase-producing bacterium isolated from cassava wastewater.</title>
        <authorList>
            <person name="Wang Q."/>
            <person name="Xie N."/>
            <person name="Qin Y."/>
            <person name="Shen N."/>
            <person name="Zhu J."/>
            <person name="Mi H."/>
            <person name="Huang R."/>
        </authorList>
    </citation>
    <scope>NUCLEOTIDE SEQUENCE [LARGE SCALE GENOMIC DNA]</scope>
    <source>
        <strain evidence="17 18">GST4</strain>
    </source>
</reference>
<dbReference type="PANTHER" id="PTHR12213">
    <property type="entry name" value="CORRINOID ADENOSYLTRANSFERASE"/>
    <property type="match status" value="1"/>
</dbReference>
<evidence type="ECO:0000256" key="9">
    <source>
        <dbReference type="ARBA" id="ARBA00022840"/>
    </source>
</evidence>
<feature type="domain" description="Cobalamin adenosyltransferase-like" evidence="16">
    <location>
        <begin position="3"/>
        <end position="171"/>
    </location>
</feature>
<dbReference type="GO" id="GO:0008817">
    <property type="term" value="F:corrinoid adenosyltransferase activity"/>
    <property type="evidence" value="ECO:0007669"/>
    <property type="project" value="UniProtKB-UniRule"/>
</dbReference>
<protein>
    <recommendedName>
        <fullName evidence="5 15">Corrinoid adenosyltransferase</fullName>
        <ecNumber evidence="4 15">2.5.1.17</ecNumber>
    </recommendedName>
    <alternativeName>
        <fullName evidence="10 15">Cob(II)alamin adenosyltransferase</fullName>
    </alternativeName>
    <alternativeName>
        <fullName evidence="12 15">Cob(II)yrinic acid a,c-diamide adenosyltransferase</fullName>
    </alternativeName>
    <alternativeName>
        <fullName evidence="11 15">Cobinamide/cobalamin adenosyltransferase</fullName>
    </alternativeName>
</protein>
<evidence type="ECO:0000256" key="4">
    <source>
        <dbReference type="ARBA" id="ARBA00012454"/>
    </source>
</evidence>
<dbReference type="OrthoDB" id="9778896at2"/>
<evidence type="ECO:0000256" key="10">
    <source>
        <dbReference type="ARBA" id="ARBA00031529"/>
    </source>
</evidence>
<evidence type="ECO:0000256" key="8">
    <source>
        <dbReference type="ARBA" id="ARBA00022741"/>
    </source>
</evidence>
<evidence type="ECO:0000313" key="18">
    <source>
        <dbReference type="Proteomes" id="UP000027931"/>
    </source>
</evidence>
<comment type="similarity">
    <text evidence="2 15">Belongs to the Cob(I)alamin adenosyltransferase family.</text>
</comment>
<evidence type="ECO:0000256" key="3">
    <source>
        <dbReference type="ARBA" id="ARBA00011233"/>
    </source>
</evidence>
<evidence type="ECO:0000256" key="1">
    <source>
        <dbReference type="ARBA" id="ARBA00005121"/>
    </source>
</evidence>
<evidence type="ECO:0000256" key="15">
    <source>
        <dbReference type="RuleBase" id="RU366026"/>
    </source>
</evidence>
<dbReference type="EC" id="2.5.1.17" evidence="4 15"/>
<dbReference type="GO" id="GO:0009236">
    <property type="term" value="P:cobalamin biosynthetic process"/>
    <property type="evidence" value="ECO:0007669"/>
    <property type="project" value="UniProtKB-UniRule"/>
</dbReference>
<dbReference type="Proteomes" id="UP000027931">
    <property type="component" value="Unassembled WGS sequence"/>
</dbReference>
<evidence type="ECO:0000259" key="16">
    <source>
        <dbReference type="Pfam" id="PF01923"/>
    </source>
</evidence>
<evidence type="ECO:0000256" key="14">
    <source>
        <dbReference type="ARBA" id="ARBA00048692"/>
    </source>
</evidence>
<comment type="catalytic activity">
    <reaction evidence="14 15">
        <text>2 cob(II)alamin + reduced [electron-transfer flavoprotein] + 2 ATP = 2 adenosylcob(III)alamin + 2 triphosphate + oxidized [electron-transfer flavoprotein] + 3 H(+)</text>
        <dbReference type="Rhea" id="RHEA:28671"/>
        <dbReference type="Rhea" id="RHEA-COMP:10685"/>
        <dbReference type="Rhea" id="RHEA-COMP:10686"/>
        <dbReference type="ChEBI" id="CHEBI:15378"/>
        <dbReference type="ChEBI" id="CHEBI:16304"/>
        <dbReference type="ChEBI" id="CHEBI:18036"/>
        <dbReference type="ChEBI" id="CHEBI:18408"/>
        <dbReference type="ChEBI" id="CHEBI:30616"/>
        <dbReference type="ChEBI" id="CHEBI:57692"/>
        <dbReference type="ChEBI" id="CHEBI:58307"/>
        <dbReference type="EC" id="2.5.1.17"/>
    </reaction>
</comment>
<dbReference type="InterPro" id="IPR016030">
    <property type="entry name" value="CblAdoTrfase-like"/>
</dbReference>
<keyword evidence="8 15" id="KW-0547">Nucleotide-binding</keyword>
<keyword evidence="9 15" id="KW-0067">ATP-binding</keyword>
<dbReference type="EMBL" id="JMIR01000042">
    <property type="protein sequence ID" value="KEO81250.1"/>
    <property type="molecule type" value="Genomic_DNA"/>
</dbReference>
<evidence type="ECO:0000256" key="6">
    <source>
        <dbReference type="ARBA" id="ARBA00022573"/>
    </source>
</evidence>
<dbReference type="InterPro" id="IPR029499">
    <property type="entry name" value="PduO-typ"/>
</dbReference>
<dbReference type="PANTHER" id="PTHR12213:SF0">
    <property type="entry name" value="CORRINOID ADENOSYLTRANSFERASE MMAB"/>
    <property type="match status" value="1"/>
</dbReference>
<evidence type="ECO:0000313" key="17">
    <source>
        <dbReference type="EMBL" id="KEO81250.1"/>
    </source>
</evidence>
<organism evidence="17 18">
    <name type="scientific">Tumebacillus flagellatus</name>
    <dbReference type="NCBI Taxonomy" id="1157490"/>
    <lineage>
        <taxon>Bacteria</taxon>
        <taxon>Bacillati</taxon>
        <taxon>Bacillota</taxon>
        <taxon>Bacilli</taxon>
        <taxon>Bacillales</taxon>
        <taxon>Alicyclobacillaceae</taxon>
        <taxon>Tumebacillus</taxon>
    </lineage>
</organism>
<gene>
    <name evidence="17" type="ORF">EL26_21860</name>
</gene>
<keyword evidence="6 15" id="KW-0169">Cobalamin biosynthesis</keyword>
<sequence length="187" mass="21081">MKIYTKSGDKGETSLIYGHRVPKDAVRVETYGTIDEANSMIGLGMSYLREVTFRTDDLQQQLLTIQRDLFDLGRDLATPVEKIQENGYHVQSKHVEQLESFIDGFDAEVPPLTRFILPGGHKAAAALQTARTIARRAERVAVTLGKNETVNPEVQRYLNRLSDYLFVVARAINHRAGTNEPEVNFTF</sequence>
<proteinExistence type="inferred from homology"/>
<dbReference type="Pfam" id="PF01923">
    <property type="entry name" value="Cob_adeno_trans"/>
    <property type="match status" value="1"/>
</dbReference>
<dbReference type="FunFam" id="1.20.1200.10:FF:000001">
    <property type="entry name" value="Cob(I)yrinic acid a,c-diamide adenosyltransferase"/>
    <property type="match status" value="1"/>
</dbReference>
<dbReference type="InterPro" id="IPR036451">
    <property type="entry name" value="CblAdoTrfase-like_sf"/>
</dbReference>
<comment type="subunit">
    <text evidence="3">Homotrimer.</text>
</comment>
<evidence type="ECO:0000256" key="7">
    <source>
        <dbReference type="ARBA" id="ARBA00022679"/>
    </source>
</evidence>
<evidence type="ECO:0000256" key="11">
    <source>
        <dbReference type="ARBA" id="ARBA00033334"/>
    </source>
</evidence>
<comment type="caution">
    <text evidence="17">The sequence shown here is derived from an EMBL/GenBank/DDBJ whole genome shotgun (WGS) entry which is preliminary data.</text>
</comment>
<comment type="pathway">
    <text evidence="1 15">Cofactor biosynthesis; adenosylcobalamin biosynthesis; adenosylcobalamin from cob(II)yrinate a,c-diamide: step 2/7.</text>
</comment>
<evidence type="ECO:0000256" key="12">
    <source>
        <dbReference type="ARBA" id="ARBA00033354"/>
    </source>
</evidence>
<evidence type="ECO:0000256" key="13">
    <source>
        <dbReference type="ARBA" id="ARBA00048555"/>
    </source>
</evidence>
<dbReference type="Gene3D" id="1.20.1200.10">
    <property type="entry name" value="Cobalamin adenosyltransferase-like"/>
    <property type="match status" value="1"/>
</dbReference>
<dbReference type="eggNOG" id="COG2096">
    <property type="taxonomic scope" value="Bacteria"/>
</dbReference>
<dbReference type="STRING" id="1157490.EL26_21860"/>
<name>A0A074LL23_9BACL</name>